<name>A0ABR0FBF3_9PEZI</name>
<protein>
    <recommendedName>
        <fullName evidence="2">F-box domain-containing protein</fullName>
    </recommendedName>
</protein>
<dbReference type="RefSeq" id="XP_062730080.1">
    <property type="nucleotide sequence ID" value="XM_062881356.1"/>
</dbReference>
<dbReference type="InterPro" id="IPR001810">
    <property type="entry name" value="F-box_dom"/>
</dbReference>
<dbReference type="Proteomes" id="UP001322138">
    <property type="component" value="Unassembled WGS sequence"/>
</dbReference>
<dbReference type="PROSITE" id="PS50181">
    <property type="entry name" value="FBOX"/>
    <property type="match status" value="1"/>
</dbReference>
<feature type="region of interest" description="Disordered" evidence="1">
    <location>
        <begin position="127"/>
        <end position="150"/>
    </location>
</feature>
<comment type="caution">
    <text evidence="3">The sequence shown here is derived from an EMBL/GenBank/DDBJ whole genome shotgun (WGS) entry which is preliminary data.</text>
</comment>
<accession>A0ABR0FBF3</accession>
<evidence type="ECO:0000313" key="3">
    <source>
        <dbReference type="EMBL" id="KAK4641104.1"/>
    </source>
</evidence>
<keyword evidence="4" id="KW-1185">Reference proteome</keyword>
<dbReference type="EMBL" id="JAFFGZ010000008">
    <property type="protein sequence ID" value="KAK4641104.1"/>
    <property type="molecule type" value="Genomic_DNA"/>
</dbReference>
<evidence type="ECO:0000313" key="4">
    <source>
        <dbReference type="Proteomes" id="UP001322138"/>
    </source>
</evidence>
<organism evidence="3 4">
    <name type="scientific">Podospora bellae-mahoneyi</name>
    <dbReference type="NCBI Taxonomy" id="2093777"/>
    <lineage>
        <taxon>Eukaryota</taxon>
        <taxon>Fungi</taxon>
        <taxon>Dikarya</taxon>
        <taxon>Ascomycota</taxon>
        <taxon>Pezizomycotina</taxon>
        <taxon>Sordariomycetes</taxon>
        <taxon>Sordariomycetidae</taxon>
        <taxon>Sordariales</taxon>
        <taxon>Podosporaceae</taxon>
        <taxon>Podospora</taxon>
    </lineage>
</organism>
<dbReference type="GeneID" id="87900838"/>
<reference evidence="3 4" key="1">
    <citation type="journal article" date="2023" name="bioRxiv">
        <title>High-quality genome assemblies of four members of thePodospora anserinaspecies complex.</title>
        <authorList>
            <person name="Ament-Velasquez S.L."/>
            <person name="Vogan A.A."/>
            <person name="Wallerman O."/>
            <person name="Hartmann F."/>
            <person name="Gautier V."/>
            <person name="Silar P."/>
            <person name="Giraud T."/>
            <person name="Johannesson H."/>
        </authorList>
    </citation>
    <scope>NUCLEOTIDE SEQUENCE [LARGE SCALE GENOMIC DNA]</scope>
    <source>
        <strain evidence="3 4">CBS 112042</strain>
    </source>
</reference>
<evidence type="ECO:0000256" key="1">
    <source>
        <dbReference type="SAM" id="MobiDB-lite"/>
    </source>
</evidence>
<evidence type="ECO:0000259" key="2">
    <source>
        <dbReference type="PROSITE" id="PS50181"/>
    </source>
</evidence>
<gene>
    <name evidence="3" type="ORF">QC761_609390</name>
</gene>
<feature type="domain" description="F-box" evidence="2">
    <location>
        <begin position="13"/>
        <end position="61"/>
    </location>
</feature>
<sequence length="293" mass="33159">MPPDTPLNSLPNEASFAIFPFSLLLSILNDLPTSDLLPLTAVSHHFSSIALRIFHHRLHNLAVSLSPSGRHKLILECYHPTAKISTPYLYCEYLSTDQFYDESSDSALRNSLGEVYSHFKPVLQDENRRPRMRYPRRRPEPEEEEEQTVPHQDIYLDADEWFSQLCVITNLVKLGPKPGLFLSHVNISEGLIRLKRNFLSTASSNRTAESEVLWADTKQTIGLKFKIEEKETGIEGPVLVAEGEELPVAYRLQFEELVVRTGELLEAFEGAERQEGEVDGEGREGRAVVIAAF</sequence>
<proteinExistence type="predicted"/>